<evidence type="ECO:0000313" key="7">
    <source>
        <dbReference type="Proteomes" id="UP001597497"/>
    </source>
</evidence>
<dbReference type="InterPro" id="IPR037187">
    <property type="entry name" value="DnaK_N"/>
</dbReference>
<protein>
    <submittedName>
        <fullName evidence="6">TraR/DksA C4-type zinc finger protein</fullName>
    </submittedName>
</protein>
<keyword evidence="2" id="KW-0863">Zinc-finger</keyword>
<evidence type="ECO:0000259" key="5">
    <source>
        <dbReference type="Pfam" id="PF01258"/>
    </source>
</evidence>
<sequence length="245" mass="28047">MNGLTESQLHNLKQALLRDKQSLEQQLHSRDEHQLKVSHREAVGELSTLDNHPGDLASELYEREKDIALQEHLELHLEDIDRALASMETGTYGECPTCKRPIPYDRLEAYPTAVYCVAHTPDQHVSRRRPAEEAFLTPPFGRSSMDDHDEYNGFDGEDAWQIVESWGTSNSPAFAEQAETSDYDDLYVEQDEPDGYVQPIESFLATDLYGTSIQVVRNREYEKYMTSEIDEMVSNPVDMTDVYHS</sequence>
<dbReference type="Gene3D" id="1.20.120.910">
    <property type="entry name" value="DksA, coiled-coil domain"/>
    <property type="match status" value="1"/>
</dbReference>
<dbReference type="EMBL" id="JBHUMM010000037">
    <property type="protein sequence ID" value="MFD2672288.1"/>
    <property type="molecule type" value="Genomic_DNA"/>
</dbReference>
<evidence type="ECO:0000256" key="2">
    <source>
        <dbReference type="ARBA" id="ARBA00022771"/>
    </source>
</evidence>
<accession>A0ABW5RBA3</accession>
<keyword evidence="3" id="KW-0862">Zinc</keyword>
<dbReference type="Pfam" id="PF01258">
    <property type="entry name" value="zf-dskA_traR"/>
    <property type="match status" value="1"/>
</dbReference>
<dbReference type="InterPro" id="IPR000962">
    <property type="entry name" value="Znf_DskA_TraR"/>
</dbReference>
<evidence type="ECO:0000256" key="1">
    <source>
        <dbReference type="ARBA" id="ARBA00022723"/>
    </source>
</evidence>
<evidence type="ECO:0000256" key="3">
    <source>
        <dbReference type="ARBA" id="ARBA00022833"/>
    </source>
</evidence>
<dbReference type="PANTHER" id="PTHR33823">
    <property type="entry name" value="RNA POLYMERASE-BINDING TRANSCRIPTION FACTOR DKSA-RELATED"/>
    <property type="match status" value="1"/>
</dbReference>
<name>A0ABW5RBA3_9BACL</name>
<feature type="domain" description="Zinc finger DksA/TraR C4-type" evidence="5">
    <location>
        <begin position="90"/>
        <end position="118"/>
    </location>
</feature>
<reference evidence="7" key="1">
    <citation type="journal article" date="2019" name="Int. J. Syst. Evol. Microbiol.">
        <title>The Global Catalogue of Microorganisms (GCM) 10K type strain sequencing project: providing services to taxonomists for standard genome sequencing and annotation.</title>
        <authorList>
            <consortium name="The Broad Institute Genomics Platform"/>
            <consortium name="The Broad Institute Genome Sequencing Center for Infectious Disease"/>
            <person name="Wu L."/>
            <person name="Ma J."/>
        </authorList>
    </citation>
    <scope>NUCLEOTIDE SEQUENCE [LARGE SCALE GENOMIC DNA]</scope>
    <source>
        <strain evidence="7">KCTC 33676</strain>
    </source>
</reference>
<gene>
    <name evidence="6" type="ORF">ACFSUC_12005</name>
</gene>
<dbReference type="PROSITE" id="PS51128">
    <property type="entry name" value="ZF_DKSA_2"/>
    <property type="match status" value="1"/>
</dbReference>
<feature type="zinc finger region" description="dksA C4-type" evidence="4">
    <location>
        <begin position="95"/>
        <end position="119"/>
    </location>
</feature>
<dbReference type="PANTHER" id="PTHR33823:SF4">
    <property type="entry name" value="GENERAL STRESS PROTEIN 16O"/>
    <property type="match status" value="1"/>
</dbReference>
<proteinExistence type="predicted"/>
<dbReference type="NCBIfam" id="TIGR02890">
    <property type="entry name" value="bacill_yteA"/>
    <property type="match status" value="1"/>
</dbReference>
<dbReference type="InterPro" id="IPR014240">
    <property type="entry name" value="YteA"/>
</dbReference>
<dbReference type="Proteomes" id="UP001597497">
    <property type="component" value="Unassembled WGS sequence"/>
</dbReference>
<organism evidence="6 7">
    <name type="scientific">Marinicrinis sediminis</name>
    <dbReference type="NCBI Taxonomy" id="1652465"/>
    <lineage>
        <taxon>Bacteria</taxon>
        <taxon>Bacillati</taxon>
        <taxon>Bacillota</taxon>
        <taxon>Bacilli</taxon>
        <taxon>Bacillales</taxon>
        <taxon>Paenibacillaceae</taxon>
    </lineage>
</organism>
<evidence type="ECO:0000313" key="6">
    <source>
        <dbReference type="EMBL" id="MFD2672288.1"/>
    </source>
</evidence>
<evidence type="ECO:0000256" key="4">
    <source>
        <dbReference type="PROSITE-ProRule" id="PRU00510"/>
    </source>
</evidence>
<dbReference type="RefSeq" id="WP_379929838.1">
    <property type="nucleotide sequence ID" value="NZ_JBHUMM010000037.1"/>
</dbReference>
<keyword evidence="1" id="KW-0479">Metal-binding</keyword>
<keyword evidence="7" id="KW-1185">Reference proteome</keyword>
<dbReference type="SUPFAM" id="SSF57716">
    <property type="entry name" value="Glucocorticoid receptor-like (DNA-binding domain)"/>
    <property type="match status" value="1"/>
</dbReference>
<dbReference type="SUPFAM" id="SSF109635">
    <property type="entry name" value="DnaK suppressor protein DksA, alpha-hairpin domain"/>
    <property type="match status" value="1"/>
</dbReference>
<comment type="caution">
    <text evidence="6">The sequence shown here is derived from an EMBL/GenBank/DDBJ whole genome shotgun (WGS) entry which is preliminary data.</text>
</comment>